<dbReference type="GO" id="GO:0005506">
    <property type="term" value="F:iron ion binding"/>
    <property type="evidence" value="ECO:0007669"/>
    <property type="project" value="InterPro"/>
</dbReference>
<dbReference type="EMBL" id="QGNW01000785">
    <property type="protein sequence ID" value="RVW62157.1"/>
    <property type="molecule type" value="Genomic_DNA"/>
</dbReference>
<keyword evidence="5" id="KW-1133">Transmembrane helix</keyword>
<keyword evidence="6" id="KW-0560">Oxidoreductase</keyword>
<dbReference type="Pfam" id="PF00067">
    <property type="entry name" value="p450"/>
    <property type="match status" value="1"/>
</dbReference>
<keyword evidence="2" id="KW-0349">Heme</keyword>
<evidence type="ECO:0000256" key="6">
    <source>
        <dbReference type="ARBA" id="ARBA00023002"/>
    </source>
</evidence>
<evidence type="ECO:0000256" key="8">
    <source>
        <dbReference type="ARBA" id="ARBA00023033"/>
    </source>
</evidence>
<keyword evidence="3" id="KW-0812">Transmembrane</keyword>
<dbReference type="GO" id="GO:0016020">
    <property type="term" value="C:membrane"/>
    <property type="evidence" value="ECO:0007669"/>
    <property type="project" value="UniProtKB-SubCell"/>
</dbReference>
<gene>
    <name evidence="10" type="primary">CYP82G1_1</name>
    <name evidence="10" type="ORF">CK203_063214</name>
</gene>
<dbReference type="SUPFAM" id="SSF48264">
    <property type="entry name" value="Cytochrome P450"/>
    <property type="match status" value="1"/>
</dbReference>
<dbReference type="PANTHER" id="PTHR47947">
    <property type="entry name" value="CYTOCHROME P450 82C3-RELATED"/>
    <property type="match status" value="1"/>
</dbReference>
<accession>A0A438FQC6</accession>
<keyword evidence="4" id="KW-0479">Metal-binding</keyword>
<evidence type="ECO:0000256" key="4">
    <source>
        <dbReference type="ARBA" id="ARBA00022723"/>
    </source>
</evidence>
<keyword evidence="9" id="KW-0472">Membrane</keyword>
<dbReference type="Proteomes" id="UP000288805">
    <property type="component" value="Unassembled WGS sequence"/>
</dbReference>
<dbReference type="InterPro" id="IPR050651">
    <property type="entry name" value="Plant_Cytochrome_P450_Monoox"/>
</dbReference>
<reference evidence="10 11" key="1">
    <citation type="journal article" date="2018" name="PLoS Genet.">
        <title>Population sequencing reveals clonal diversity and ancestral inbreeding in the grapevine cultivar Chardonnay.</title>
        <authorList>
            <person name="Roach M.J."/>
            <person name="Johnson D.L."/>
            <person name="Bohlmann J."/>
            <person name="van Vuuren H.J."/>
            <person name="Jones S.J."/>
            <person name="Pretorius I.S."/>
            <person name="Schmidt S.A."/>
            <person name="Borneman A.R."/>
        </authorList>
    </citation>
    <scope>NUCLEOTIDE SEQUENCE [LARGE SCALE GENOMIC DNA]</scope>
    <source>
        <strain evidence="11">cv. Chardonnay</strain>
        <tissue evidence="10">Leaf</tissue>
    </source>
</reference>
<evidence type="ECO:0000313" key="11">
    <source>
        <dbReference type="Proteomes" id="UP000288805"/>
    </source>
</evidence>
<dbReference type="GO" id="GO:0016705">
    <property type="term" value="F:oxidoreductase activity, acting on paired donors, with incorporation or reduction of molecular oxygen"/>
    <property type="evidence" value="ECO:0007669"/>
    <property type="project" value="InterPro"/>
</dbReference>
<dbReference type="PANTHER" id="PTHR47947:SF1">
    <property type="entry name" value="CYTOCHROME P450 82E3"/>
    <property type="match status" value="1"/>
</dbReference>
<evidence type="ECO:0000256" key="1">
    <source>
        <dbReference type="ARBA" id="ARBA00004167"/>
    </source>
</evidence>
<comment type="subcellular location">
    <subcellularLocation>
        <location evidence="1">Membrane</location>
        <topology evidence="1">Single-pass membrane protein</topology>
    </subcellularLocation>
</comment>
<dbReference type="InterPro" id="IPR036396">
    <property type="entry name" value="Cyt_P450_sf"/>
</dbReference>
<protein>
    <submittedName>
        <fullName evidence="10">Cytochrome P450 82G1</fullName>
    </submittedName>
</protein>
<evidence type="ECO:0000256" key="7">
    <source>
        <dbReference type="ARBA" id="ARBA00023004"/>
    </source>
</evidence>
<dbReference type="InterPro" id="IPR001128">
    <property type="entry name" value="Cyt_P450"/>
</dbReference>
<dbReference type="Gene3D" id="1.10.630.10">
    <property type="entry name" value="Cytochrome P450"/>
    <property type="match status" value="1"/>
</dbReference>
<dbReference type="AlphaFoldDB" id="A0A438FQC6"/>
<dbReference type="GO" id="GO:0020037">
    <property type="term" value="F:heme binding"/>
    <property type="evidence" value="ECO:0007669"/>
    <property type="project" value="InterPro"/>
</dbReference>
<organism evidence="10 11">
    <name type="scientific">Vitis vinifera</name>
    <name type="common">Grape</name>
    <dbReference type="NCBI Taxonomy" id="29760"/>
    <lineage>
        <taxon>Eukaryota</taxon>
        <taxon>Viridiplantae</taxon>
        <taxon>Streptophyta</taxon>
        <taxon>Embryophyta</taxon>
        <taxon>Tracheophyta</taxon>
        <taxon>Spermatophyta</taxon>
        <taxon>Magnoliopsida</taxon>
        <taxon>eudicotyledons</taxon>
        <taxon>Gunneridae</taxon>
        <taxon>Pentapetalae</taxon>
        <taxon>rosids</taxon>
        <taxon>Vitales</taxon>
        <taxon>Vitaceae</taxon>
        <taxon>Viteae</taxon>
        <taxon>Vitis</taxon>
    </lineage>
</organism>
<evidence type="ECO:0000256" key="5">
    <source>
        <dbReference type="ARBA" id="ARBA00022989"/>
    </source>
</evidence>
<sequence>MDVNFGYSNTGRRSCPGLNMGLQMLHLTIARLLQGFDMATPSNSPVDIIEGISVAIAILTFLF</sequence>
<evidence type="ECO:0000256" key="9">
    <source>
        <dbReference type="ARBA" id="ARBA00023136"/>
    </source>
</evidence>
<evidence type="ECO:0000313" key="10">
    <source>
        <dbReference type="EMBL" id="RVW62157.1"/>
    </source>
</evidence>
<keyword evidence="7" id="KW-0408">Iron</keyword>
<evidence type="ECO:0000256" key="3">
    <source>
        <dbReference type="ARBA" id="ARBA00022692"/>
    </source>
</evidence>
<evidence type="ECO:0000256" key="2">
    <source>
        <dbReference type="ARBA" id="ARBA00022617"/>
    </source>
</evidence>
<keyword evidence="8" id="KW-0503">Monooxygenase</keyword>
<name>A0A438FQC6_VITVI</name>
<comment type="caution">
    <text evidence="10">The sequence shown here is derived from an EMBL/GenBank/DDBJ whole genome shotgun (WGS) entry which is preliminary data.</text>
</comment>
<dbReference type="GO" id="GO:0004497">
    <property type="term" value="F:monooxygenase activity"/>
    <property type="evidence" value="ECO:0007669"/>
    <property type="project" value="UniProtKB-KW"/>
</dbReference>
<proteinExistence type="predicted"/>